<accession>C6VW11</accession>
<reference evidence="1 2" key="1">
    <citation type="journal article" date="2009" name="Stand. Genomic Sci.">
        <title>Complete genome sequence of Dyadobacter fermentans type strain (NS114).</title>
        <authorList>
            <person name="Lang E."/>
            <person name="Lapidus A."/>
            <person name="Chertkov O."/>
            <person name="Brettin T."/>
            <person name="Detter J.C."/>
            <person name="Han C."/>
            <person name="Copeland A."/>
            <person name="Glavina Del Rio T."/>
            <person name="Nolan M."/>
            <person name="Chen F."/>
            <person name="Lucas S."/>
            <person name="Tice H."/>
            <person name="Cheng J.F."/>
            <person name="Land M."/>
            <person name="Hauser L."/>
            <person name="Chang Y.J."/>
            <person name="Jeffries C.D."/>
            <person name="Kopitz M."/>
            <person name="Bruce D."/>
            <person name="Goodwin L."/>
            <person name="Pitluck S."/>
            <person name="Ovchinnikova G."/>
            <person name="Pati A."/>
            <person name="Ivanova N."/>
            <person name="Mavrommatis K."/>
            <person name="Chen A."/>
            <person name="Palaniappan K."/>
            <person name="Chain P."/>
            <person name="Bristow J."/>
            <person name="Eisen J.A."/>
            <person name="Markowitz V."/>
            <person name="Hugenholtz P."/>
            <person name="Goker M."/>
            <person name="Rohde M."/>
            <person name="Kyrpides N.C."/>
            <person name="Klenk H.P."/>
        </authorList>
    </citation>
    <scope>NUCLEOTIDE SEQUENCE [LARGE SCALE GENOMIC DNA]</scope>
    <source>
        <strain evidence="2">ATCC 700827 / DSM 18053 / CIP 107007 / KCTC 52180 / NS114</strain>
    </source>
</reference>
<evidence type="ECO:0000313" key="1">
    <source>
        <dbReference type="EMBL" id="ACT93143.1"/>
    </source>
</evidence>
<proteinExistence type="predicted"/>
<keyword evidence="2" id="KW-1185">Reference proteome</keyword>
<protein>
    <submittedName>
        <fullName evidence="1">Uncharacterized protein</fullName>
    </submittedName>
</protein>
<dbReference type="Proteomes" id="UP000002011">
    <property type="component" value="Chromosome"/>
</dbReference>
<evidence type="ECO:0000313" key="2">
    <source>
        <dbReference type="Proteomes" id="UP000002011"/>
    </source>
</evidence>
<organism evidence="1 2">
    <name type="scientific">Dyadobacter fermentans (strain ATCC 700827 / DSM 18053 / CIP 107007 / KCTC 52180 / NS114)</name>
    <dbReference type="NCBI Taxonomy" id="471854"/>
    <lineage>
        <taxon>Bacteria</taxon>
        <taxon>Pseudomonadati</taxon>
        <taxon>Bacteroidota</taxon>
        <taxon>Cytophagia</taxon>
        <taxon>Cytophagales</taxon>
        <taxon>Spirosomataceae</taxon>
        <taxon>Dyadobacter</taxon>
    </lineage>
</organism>
<dbReference type="AlphaFoldDB" id="C6VW11"/>
<dbReference type="HOGENOM" id="CLU_2915063_0_0_10"/>
<dbReference type="EMBL" id="CP001619">
    <property type="protein sequence ID" value="ACT93143.1"/>
    <property type="molecule type" value="Genomic_DNA"/>
</dbReference>
<sequence length="61" mass="7258">MENYLSQANLAHKIVVLPKCGHDMITIESENDDSLNWPANFWRWKRQPQEFADSIVDWIQK</sequence>
<dbReference type="KEGG" id="dfe:Dfer_1911"/>
<gene>
    <name evidence="1" type="ordered locus">Dfer_1911</name>
</gene>
<name>C6VW11_DYAFD</name>